<dbReference type="GO" id="GO:0005737">
    <property type="term" value="C:cytoplasm"/>
    <property type="evidence" value="ECO:0007669"/>
    <property type="project" value="UniProtKB-SubCell"/>
</dbReference>
<dbReference type="Gene3D" id="1.25.10.10">
    <property type="entry name" value="Leucine-rich Repeat Variant"/>
    <property type="match status" value="1"/>
</dbReference>
<keyword evidence="8" id="KW-1185">Reference proteome</keyword>
<evidence type="ECO:0000313" key="8">
    <source>
        <dbReference type="Proteomes" id="UP000265618"/>
    </source>
</evidence>
<keyword evidence="2" id="KW-0813">Transport</keyword>
<dbReference type="InterPro" id="IPR058584">
    <property type="entry name" value="IMB1_TNPO1-like_TPR"/>
</dbReference>
<dbReference type="Proteomes" id="UP000265618">
    <property type="component" value="Unassembled WGS sequence"/>
</dbReference>
<dbReference type="EMBL" id="BDIP01000273">
    <property type="protein sequence ID" value="GIQ80941.1"/>
    <property type="molecule type" value="Genomic_DNA"/>
</dbReference>
<gene>
    <name evidence="7" type="ORF">KIPB_001824</name>
</gene>
<dbReference type="InterPro" id="IPR016024">
    <property type="entry name" value="ARM-type_fold"/>
</dbReference>
<keyword evidence="4" id="KW-0677">Repeat</keyword>
<sequence length="719" mass="78643">MPLILTTASVAHVASDAKYDVFEDCVTELDTAMEEVNSTDPARVKAALQVFLVMVYKHYGRLGDICPVTSAPYIEGMIDSAIALLSSTDEETVMGTVTVWSALALIEGGRINDLADVVSSAGDVTPVQTEVKSCHYVVGALDRVIDPLTQLLLNQKDELDGEDSDLVDVGKAALILISACPGAELSKRLLPFVVQNRLSEDWRRRDAALVAFSCTLTEDIQPDSLSNFVHFVCHRLQLGEGVLHPVERHTLSKVISQICHKHFSLARGQGLMPLMVQACSTMLSLEDKVAEEGCTALAVIANGYRTEVNNGTTHELVPILESVITSLLTVAERNQTEKGESLLAGAYGACGRLVQSCPASQFGILARLVPIFCDKAESVSSTIAELCWYPNRLEALEFHLKQERYILVLMKATLNLMVTPDLPGAVYDTDHWGSTTLVQRVNKSLDALLSRVPKLDSHAVLQTTVVLAYLILMCTESADTVINAQVSDLSAKCLVALIPHMDDPSAFDELGSMVETVTSLCLYLDPFRRSMHVQSVIKAICKCYENPHRPHDSVPSILESLGDLLGSLEDEAVQFLPRVMEVYTSACNIAPVDPLNIDHVTVCQACWEKILTGYSLMFCAMPLEGMNGPMAQYIPGVLDFCYKATQGDMATPALRMHGLRLLVDIQVNYTSKFGSCVTAPETLGWMTKLYRAVRAETQAGSETDFTKQAHAIFKMYNIL</sequence>
<keyword evidence="5" id="KW-0653">Protein transport</keyword>
<feature type="domain" description="Importin subunit beta-1/Transportin-1-like TPR repeats" evidence="6">
    <location>
        <begin position="275"/>
        <end position="381"/>
    </location>
</feature>
<evidence type="ECO:0000259" key="6">
    <source>
        <dbReference type="Pfam" id="PF25574"/>
    </source>
</evidence>
<comment type="subcellular location">
    <subcellularLocation>
        <location evidence="1">Cytoplasm</location>
    </subcellularLocation>
</comment>
<protein>
    <recommendedName>
        <fullName evidence="6">Importin subunit beta-1/Transportin-1-like TPR repeats domain-containing protein</fullName>
    </recommendedName>
</protein>
<dbReference type="Pfam" id="PF25574">
    <property type="entry name" value="TPR_IMB1"/>
    <property type="match status" value="1"/>
</dbReference>
<comment type="caution">
    <text evidence="7">The sequence shown here is derived from an EMBL/GenBank/DDBJ whole genome shotgun (WGS) entry which is preliminary data.</text>
</comment>
<accession>A0A9K3CPG8</accession>
<reference evidence="7 8" key="1">
    <citation type="journal article" date="2018" name="PLoS ONE">
        <title>The draft genome of Kipferlia bialata reveals reductive genome evolution in fornicate parasites.</title>
        <authorList>
            <person name="Tanifuji G."/>
            <person name="Takabayashi S."/>
            <person name="Kume K."/>
            <person name="Takagi M."/>
            <person name="Nakayama T."/>
            <person name="Kamikawa R."/>
            <person name="Inagaki Y."/>
            <person name="Hashimoto T."/>
        </authorList>
    </citation>
    <scope>NUCLEOTIDE SEQUENCE [LARGE SCALE GENOMIC DNA]</scope>
    <source>
        <strain evidence="7">NY0173</strain>
    </source>
</reference>
<dbReference type="OrthoDB" id="10263328at2759"/>
<dbReference type="PANTHER" id="PTHR10527">
    <property type="entry name" value="IMPORTIN BETA"/>
    <property type="match status" value="1"/>
</dbReference>
<evidence type="ECO:0000256" key="1">
    <source>
        <dbReference type="ARBA" id="ARBA00004496"/>
    </source>
</evidence>
<proteinExistence type="predicted"/>
<dbReference type="InterPro" id="IPR011989">
    <property type="entry name" value="ARM-like"/>
</dbReference>
<dbReference type="InterPro" id="IPR040122">
    <property type="entry name" value="Importin_beta"/>
</dbReference>
<dbReference type="AlphaFoldDB" id="A0A9K3CPG8"/>
<evidence type="ECO:0000256" key="5">
    <source>
        <dbReference type="ARBA" id="ARBA00022927"/>
    </source>
</evidence>
<evidence type="ECO:0000256" key="2">
    <source>
        <dbReference type="ARBA" id="ARBA00022448"/>
    </source>
</evidence>
<keyword evidence="3" id="KW-0963">Cytoplasm</keyword>
<organism evidence="7 8">
    <name type="scientific">Kipferlia bialata</name>
    <dbReference type="NCBI Taxonomy" id="797122"/>
    <lineage>
        <taxon>Eukaryota</taxon>
        <taxon>Metamonada</taxon>
        <taxon>Carpediemonas-like organisms</taxon>
        <taxon>Kipferlia</taxon>
    </lineage>
</organism>
<dbReference type="SUPFAM" id="SSF48371">
    <property type="entry name" value="ARM repeat"/>
    <property type="match status" value="1"/>
</dbReference>
<evidence type="ECO:0000256" key="3">
    <source>
        <dbReference type="ARBA" id="ARBA00022490"/>
    </source>
</evidence>
<name>A0A9K3CPG8_9EUKA</name>
<evidence type="ECO:0000313" key="7">
    <source>
        <dbReference type="EMBL" id="GIQ80941.1"/>
    </source>
</evidence>
<dbReference type="GO" id="GO:0006606">
    <property type="term" value="P:protein import into nucleus"/>
    <property type="evidence" value="ECO:0007669"/>
    <property type="project" value="InterPro"/>
</dbReference>
<evidence type="ECO:0000256" key="4">
    <source>
        <dbReference type="ARBA" id="ARBA00022737"/>
    </source>
</evidence>